<dbReference type="SUPFAM" id="SSF159713">
    <property type="entry name" value="Dhaf3308-like"/>
    <property type="match status" value="1"/>
</dbReference>
<dbReference type="Pfam" id="PF04016">
    <property type="entry name" value="DUF364"/>
    <property type="match status" value="1"/>
</dbReference>
<organism evidence="3">
    <name type="scientific">Methanotorris igneus (strain DSM 5666 / JCM 11834 / Kol 5)</name>
    <dbReference type="NCBI Taxonomy" id="880724"/>
    <lineage>
        <taxon>Archaea</taxon>
        <taxon>Methanobacteriati</taxon>
        <taxon>Methanobacteriota</taxon>
        <taxon>Methanomada group</taxon>
        <taxon>Methanococci</taxon>
        <taxon>Methanococcales</taxon>
        <taxon>Methanocaldococcaceae</taxon>
        <taxon>Methanotorris</taxon>
    </lineage>
</organism>
<evidence type="ECO:0000313" key="3">
    <source>
        <dbReference type="Proteomes" id="UP000009227"/>
    </source>
</evidence>
<dbReference type="RefSeq" id="WP_013798494.1">
    <property type="nucleotide sequence ID" value="NC_015562.1"/>
</dbReference>
<gene>
    <name evidence="2" type="ordered locus">Metig_0329</name>
</gene>
<dbReference type="AlphaFoldDB" id="F6BAS1"/>
<protein>
    <recommendedName>
        <fullName evidence="1">Putative heavy-metal chelation domain-containing protein</fullName>
    </recommendedName>
</protein>
<dbReference type="GeneID" id="10643165"/>
<evidence type="ECO:0000259" key="1">
    <source>
        <dbReference type="Pfam" id="PF04016"/>
    </source>
</evidence>
<dbReference type="OrthoDB" id="147804at2157"/>
<evidence type="ECO:0000313" key="2">
    <source>
        <dbReference type="EMBL" id="AEF95885.1"/>
    </source>
</evidence>
<sequence>MYDVIYEKAMETLKPILNKTVVIKTLAPKEAIGNVDREDYPIIKGKEIMIEADIEGKRGQAFTSYPINTKGTLKEFIEKIKGDERDRAIAIASINAGMNYLGLLDRCVHCKDDKPKECGKRLALKILREFGGDAIVAHIGFQPGHIEATSKLFKVYITDLNPENIGKEKFGTVVLDGKECNDKIIKKSDIALITGSTIVNGTFWELLKTCEKYDTIPIIYGVTVQGVAKLLGMDVYCPFAGR</sequence>
<name>F6BAS1_METIK</name>
<proteinExistence type="predicted"/>
<dbReference type="HOGENOM" id="CLU_1136483_0_0_2"/>
<dbReference type="InterPro" id="IPR007161">
    <property type="entry name" value="DUF364"/>
</dbReference>
<feature type="domain" description="Putative heavy-metal chelation" evidence="1">
    <location>
        <begin position="128"/>
        <end position="228"/>
    </location>
</feature>
<dbReference type="Proteomes" id="UP000009227">
    <property type="component" value="Chromosome"/>
</dbReference>
<dbReference type="KEGG" id="mig:Metig_0329"/>
<dbReference type="STRING" id="880724.Metig_0329"/>
<dbReference type="Gene3D" id="3.40.50.11590">
    <property type="match status" value="1"/>
</dbReference>
<keyword evidence="3" id="KW-1185">Reference proteome</keyword>
<accession>F6BAS1</accession>
<reference evidence="2 3" key="1">
    <citation type="submission" date="2011-05" db="EMBL/GenBank/DDBJ databases">
        <title>Complete sequence of Methanotorris igneus Kol 5.</title>
        <authorList>
            <consortium name="US DOE Joint Genome Institute"/>
            <person name="Lucas S."/>
            <person name="Han J."/>
            <person name="Lapidus A."/>
            <person name="Cheng J.-F."/>
            <person name="Goodwin L."/>
            <person name="Pitluck S."/>
            <person name="Peters L."/>
            <person name="Mikhailova N."/>
            <person name="Chertkov O."/>
            <person name="Han C."/>
            <person name="Tapia R."/>
            <person name="Land M."/>
            <person name="Hauser L."/>
            <person name="Kyrpides N."/>
            <person name="Ivanova N."/>
            <person name="Pagani I."/>
            <person name="Sieprawska-Lupa M."/>
            <person name="Whitman W."/>
            <person name="Woyke T."/>
        </authorList>
    </citation>
    <scope>NUCLEOTIDE SEQUENCE [LARGE SCALE GENOMIC DNA]</scope>
    <source>
        <strain evidence="3">DSM 5666 / JCM 11834 / Kol 5</strain>
    </source>
</reference>
<dbReference type="EMBL" id="CP002737">
    <property type="protein sequence ID" value="AEF95885.1"/>
    <property type="molecule type" value="Genomic_DNA"/>
</dbReference>